<dbReference type="RefSeq" id="WP_023929860.1">
    <property type="nucleotide sequence ID" value="NZ_JAERIX010000046.1"/>
</dbReference>
<dbReference type="AlphaFoldDB" id="A0A5M9QMT0"/>
<reference evidence="2 3" key="1">
    <citation type="submission" date="2019-09" db="EMBL/GenBank/DDBJ databases">
        <title>Draft genome sequence of various Type strains from the CCUG.</title>
        <authorList>
            <person name="Pineiro-Iglesias B."/>
            <person name="Tunovic T."/>
            <person name="Unosson C."/>
            <person name="Inganas E."/>
            <person name="Ohlen M."/>
            <person name="Cardew S."/>
            <person name="Jensie-Markopoulos S."/>
            <person name="Salva-Serra F."/>
            <person name="Jaen-Luchoro D."/>
            <person name="Karlsson R."/>
            <person name="Svensson-Stadler L."/>
            <person name="Chun J."/>
            <person name="Moore E."/>
        </authorList>
    </citation>
    <scope>NUCLEOTIDE SEQUENCE [LARGE SCALE GENOMIC DNA]</scope>
    <source>
        <strain evidence="2 3">CCUG 32756T</strain>
    </source>
</reference>
<dbReference type="Gene3D" id="2.10.260.10">
    <property type="match status" value="1"/>
</dbReference>
<sequence length="78" mass="8779">MTKLVKIGSSYGVRIPKALIEKAKLKDRDIDLQIVKNGLLLSPSSPRASWDSQKLRQLAASSECEEFASDIDSTEWEW</sequence>
<evidence type="ECO:0000259" key="1">
    <source>
        <dbReference type="SMART" id="SM00966"/>
    </source>
</evidence>
<evidence type="ECO:0000313" key="3">
    <source>
        <dbReference type="Proteomes" id="UP000323707"/>
    </source>
</evidence>
<feature type="domain" description="SpoVT-AbrB" evidence="1">
    <location>
        <begin position="5"/>
        <end position="49"/>
    </location>
</feature>
<name>A0A5M9QMT0_9HELI</name>
<evidence type="ECO:0000313" key="2">
    <source>
        <dbReference type="EMBL" id="KAA8709570.1"/>
    </source>
</evidence>
<dbReference type="GO" id="GO:0003677">
    <property type="term" value="F:DNA binding"/>
    <property type="evidence" value="ECO:0007669"/>
    <property type="project" value="UniProtKB-KW"/>
</dbReference>
<organism evidence="2 3">
    <name type="scientific">Helicobacter canis</name>
    <dbReference type="NCBI Taxonomy" id="29419"/>
    <lineage>
        <taxon>Bacteria</taxon>
        <taxon>Pseudomonadati</taxon>
        <taxon>Campylobacterota</taxon>
        <taxon>Epsilonproteobacteria</taxon>
        <taxon>Campylobacterales</taxon>
        <taxon>Helicobacteraceae</taxon>
        <taxon>Helicobacter</taxon>
    </lineage>
</organism>
<comment type="caution">
    <text evidence="2">The sequence shown here is derived from an EMBL/GenBank/DDBJ whole genome shotgun (WGS) entry which is preliminary data.</text>
</comment>
<proteinExistence type="predicted"/>
<dbReference type="InterPro" id="IPR037914">
    <property type="entry name" value="SpoVT-AbrB_sf"/>
</dbReference>
<dbReference type="InterPro" id="IPR007159">
    <property type="entry name" value="SpoVT-AbrB_dom"/>
</dbReference>
<gene>
    <name evidence="2" type="ORF">F4V45_04635</name>
</gene>
<dbReference type="SMART" id="SM00966">
    <property type="entry name" value="SpoVT_AbrB"/>
    <property type="match status" value="1"/>
</dbReference>
<dbReference type="Proteomes" id="UP000323707">
    <property type="component" value="Unassembled WGS sequence"/>
</dbReference>
<dbReference type="SUPFAM" id="SSF89447">
    <property type="entry name" value="AbrB/MazE/MraZ-like"/>
    <property type="match status" value="1"/>
</dbReference>
<dbReference type="EMBL" id="VXKE01000014">
    <property type="protein sequence ID" value="KAA8709570.1"/>
    <property type="molecule type" value="Genomic_DNA"/>
</dbReference>
<protein>
    <submittedName>
        <fullName evidence="2">AbrB/MazE/SpoVT family DNA-binding domain-containing protein</fullName>
    </submittedName>
</protein>
<accession>A0A5M9QMT0</accession>
<keyword evidence="2" id="KW-0238">DNA-binding</keyword>
<dbReference type="Pfam" id="PF04014">
    <property type="entry name" value="MazE_antitoxin"/>
    <property type="match status" value="1"/>
</dbReference>